<dbReference type="EMBL" id="JBFOLK010000009">
    <property type="protein sequence ID" value="KAL2484767.1"/>
    <property type="molecule type" value="Genomic_DNA"/>
</dbReference>
<proteinExistence type="predicted"/>
<evidence type="ECO:0000256" key="1">
    <source>
        <dbReference type="ARBA" id="ARBA00022723"/>
    </source>
</evidence>
<sequence length="145" mass="16473">MEQSFTMIGKNKGICHSYRRPGHYLSTCPKKERCPVCGNGFVIWMEVEKKSANIGRLFFCCSSNCGYFKWSDDNLNSAYDVGESSGVASSSFTTKDEIEELSNIFKVFAQITERQDVEISVNVTIRKGKRRTEENNKGKDILEMN</sequence>
<dbReference type="Proteomes" id="UP001604336">
    <property type="component" value="Unassembled WGS sequence"/>
</dbReference>
<evidence type="ECO:0000256" key="2">
    <source>
        <dbReference type="ARBA" id="ARBA00022771"/>
    </source>
</evidence>
<keyword evidence="7" id="KW-1185">Reference proteome</keyword>
<keyword evidence="2 4" id="KW-0863">Zinc-finger</keyword>
<keyword evidence="1" id="KW-0479">Metal-binding</keyword>
<dbReference type="Pfam" id="PF06839">
    <property type="entry name" value="Zn_ribbon_GRF"/>
    <property type="match status" value="1"/>
</dbReference>
<protein>
    <submittedName>
        <fullName evidence="6">Zinc finger protein</fullName>
    </submittedName>
</protein>
<evidence type="ECO:0000313" key="7">
    <source>
        <dbReference type="Proteomes" id="UP001604336"/>
    </source>
</evidence>
<gene>
    <name evidence="6" type="ORF">Adt_29523</name>
</gene>
<keyword evidence="3" id="KW-0862">Zinc</keyword>
<comment type="caution">
    <text evidence="6">The sequence shown here is derived from an EMBL/GenBank/DDBJ whole genome shotgun (WGS) entry which is preliminary data.</text>
</comment>
<reference evidence="7" key="1">
    <citation type="submission" date="2024-07" db="EMBL/GenBank/DDBJ databases">
        <title>Two chromosome-level genome assemblies of Korean endemic species Abeliophyllum distichum and Forsythia ovata (Oleaceae).</title>
        <authorList>
            <person name="Jang H."/>
        </authorList>
    </citation>
    <scope>NUCLEOTIDE SEQUENCE [LARGE SCALE GENOMIC DNA]</scope>
</reference>
<accession>A0ABD1R8L3</accession>
<dbReference type="PROSITE" id="PS51999">
    <property type="entry name" value="ZF_GRF"/>
    <property type="match status" value="1"/>
</dbReference>
<evidence type="ECO:0000313" key="6">
    <source>
        <dbReference type="EMBL" id="KAL2484767.1"/>
    </source>
</evidence>
<feature type="domain" description="GRF-type" evidence="5">
    <location>
        <begin position="34"/>
        <end position="74"/>
    </location>
</feature>
<evidence type="ECO:0000256" key="4">
    <source>
        <dbReference type="PROSITE-ProRule" id="PRU01343"/>
    </source>
</evidence>
<dbReference type="InterPro" id="IPR010666">
    <property type="entry name" value="Znf_GRF"/>
</dbReference>
<organism evidence="6 7">
    <name type="scientific">Abeliophyllum distichum</name>
    <dbReference type="NCBI Taxonomy" id="126358"/>
    <lineage>
        <taxon>Eukaryota</taxon>
        <taxon>Viridiplantae</taxon>
        <taxon>Streptophyta</taxon>
        <taxon>Embryophyta</taxon>
        <taxon>Tracheophyta</taxon>
        <taxon>Spermatophyta</taxon>
        <taxon>Magnoliopsida</taxon>
        <taxon>eudicotyledons</taxon>
        <taxon>Gunneridae</taxon>
        <taxon>Pentapetalae</taxon>
        <taxon>asterids</taxon>
        <taxon>lamiids</taxon>
        <taxon>Lamiales</taxon>
        <taxon>Oleaceae</taxon>
        <taxon>Forsythieae</taxon>
        <taxon>Abeliophyllum</taxon>
    </lineage>
</organism>
<name>A0ABD1R8L3_9LAMI</name>
<evidence type="ECO:0000256" key="3">
    <source>
        <dbReference type="ARBA" id="ARBA00022833"/>
    </source>
</evidence>
<dbReference type="GO" id="GO:0008270">
    <property type="term" value="F:zinc ion binding"/>
    <property type="evidence" value="ECO:0007669"/>
    <property type="project" value="UniProtKB-KW"/>
</dbReference>
<evidence type="ECO:0000259" key="5">
    <source>
        <dbReference type="PROSITE" id="PS51999"/>
    </source>
</evidence>
<dbReference type="AlphaFoldDB" id="A0ABD1R8L3"/>